<accession>A0AAV7ZLR5</accession>
<protein>
    <submittedName>
        <fullName evidence="1">Uncharacterized protein</fullName>
    </submittedName>
</protein>
<proteinExistence type="predicted"/>
<reference evidence="1" key="1">
    <citation type="submission" date="2022-08" db="EMBL/GenBank/DDBJ databases">
        <title>Novel sulphate-reducing endosymbionts in the free-living metamonad Anaeramoeba.</title>
        <authorList>
            <person name="Jerlstrom-Hultqvist J."/>
            <person name="Cepicka I."/>
            <person name="Gallot-Lavallee L."/>
            <person name="Salas-Leiva D."/>
            <person name="Curtis B.A."/>
            <person name="Zahonova K."/>
            <person name="Pipaliya S."/>
            <person name="Dacks J."/>
            <person name="Roger A.J."/>
        </authorList>
    </citation>
    <scope>NUCLEOTIDE SEQUENCE</scope>
    <source>
        <strain evidence="1">Busselton2</strain>
    </source>
</reference>
<dbReference type="AlphaFoldDB" id="A0AAV7ZLR5"/>
<evidence type="ECO:0000313" key="1">
    <source>
        <dbReference type="EMBL" id="KAJ3442026.1"/>
    </source>
</evidence>
<sequence>MNFPIELPKQKGNTVEFLIKDINDNPYRVFFCETKSNIYLTLRSVLLEEYSITLEQPNKENSEKIGKMEVTRKCLQFSSELEKHPGYSFSLVPEKNSLRFTTQYQLPENERIIVRDTYVLDRIKNSS</sequence>
<comment type="caution">
    <text evidence="1">The sequence shown here is derived from an EMBL/GenBank/DDBJ whole genome shotgun (WGS) entry which is preliminary data.</text>
</comment>
<name>A0AAV7ZLR5_9EUKA</name>
<evidence type="ECO:0000313" key="2">
    <source>
        <dbReference type="Proteomes" id="UP001146793"/>
    </source>
</evidence>
<dbReference type="EMBL" id="JANTQA010000028">
    <property type="protein sequence ID" value="KAJ3442026.1"/>
    <property type="molecule type" value="Genomic_DNA"/>
</dbReference>
<organism evidence="1 2">
    <name type="scientific">Anaeramoeba flamelloides</name>
    <dbReference type="NCBI Taxonomy" id="1746091"/>
    <lineage>
        <taxon>Eukaryota</taxon>
        <taxon>Metamonada</taxon>
        <taxon>Anaeramoebidae</taxon>
        <taxon>Anaeramoeba</taxon>
    </lineage>
</organism>
<gene>
    <name evidence="1" type="ORF">M0812_12832</name>
</gene>
<dbReference type="Proteomes" id="UP001146793">
    <property type="component" value="Unassembled WGS sequence"/>
</dbReference>